<keyword evidence="3" id="KW-0808">Transferase</keyword>
<dbReference type="InterPro" id="IPR028098">
    <property type="entry name" value="Glyco_trans_4-like_N"/>
</dbReference>
<feature type="domain" description="Glycosyl transferase family 1" evidence="1">
    <location>
        <begin position="197"/>
        <end position="355"/>
    </location>
</feature>
<dbReference type="CDD" id="cd03808">
    <property type="entry name" value="GT4_CapM-like"/>
    <property type="match status" value="1"/>
</dbReference>
<accession>A0A1U7ILC6</accession>
<dbReference type="OrthoDB" id="447114at2"/>
<dbReference type="PANTHER" id="PTHR12526">
    <property type="entry name" value="GLYCOSYLTRANSFERASE"/>
    <property type="match status" value="1"/>
</dbReference>
<dbReference type="Pfam" id="PF13439">
    <property type="entry name" value="Glyco_transf_4"/>
    <property type="match status" value="1"/>
</dbReference>
<proteinExistence type="predicted"/>
<dbReference type="InterPro" id="IPR001296">
    <property type="entry name" value="Glyco_trans_1"/>
</dbReference>
<dbReference type="GO" id="GO:0016757">
    <property type="term" value="F:glycosyltransferase activity"/>
    <property type="evidence" value="ECO:0007669"/>
    <property type="project" value="InterPro"/>
</dbReference>
<feature type="domain" description="Glycosyltransferase subfamily 4-like N-terminal" evidence="2">
    <location>
        <begin position="22"/>
        <end position="173"/>
    </location>
</feature>
<dbReference type="Gene3D" id="3.40.50.2000">
    <property type="entry name" value="Glycogen Phosphorylase B"/>
    <property type="match status" value="2"/>
</dbReference>
<evidence type="ECO:0000313" key="3">
    <source>
        <dbReference type="EMBL" id="OKH38061.1"/>
    </source>
</evidence>
<protein>
    <submittedName>
        <fullName evidence="3">Glycosyltransferase family 1 protein</fullName>
    </submittedName>
</protein>
<dbReference type="SUPFAM" id="SSF53756">
    <property type="entry name" value="UDP-Glycosyltransferase/glycogen phosphorylase"/>
    <property type="match status" value="1"/>
</dbReference>
<sequence length="386" mass="43110">MNKLLIVTAIPNALRAFLLPFGEHFRNQGWRVDAMANGVSACAECAKVFDRLWDVEFSRSPYHPRNLIVAPAKIREIVLREGYDIVHVHIAVPGFVTRYALKDVKKCQNPKIIYTAHGFNFYKGENSLKNTMFLNLEKLAGQWTDYLVTINHEDEAAAKHYGIVPAQKVRYMPGIGVNTQQYNPNAISEASVVQVQQELGLTPETPLFLSIAEFIPRKRHCDVLRAFAKVPIPEAHLAFAGSGSLMPKMQQLAINLGIADRVHFLGFRQDIPTLIKASVATVLASEQEGLPRSVMESLCMEVPVIGADIRGIRDLLEGDCGLLFELGNVEQLSQAMTWILDHPIAAKAMGKRAREIMAGYDLQHILALHETLYAEALEQVKEMIFV</sequence>
<dbReference type="EMBL" id="MRCE01000009">
    <property type="protein sequence ID" value="OKH38061.1"/>
    <property type="molecule type" value="Genomic_DNA"/>
</dbReference>
<evidence type="ECO:0000259" key="1">
    <source>
        <dbReference type="Pfam" id="PF00534"/>
    </source>
</evidence>
<evidence type="ECO:0000313" key="4">
    <source>
        <dbReference type="Proteomes" id="UP000185860"/>
    </source>
</evidence>
<organism evidence="3 4">
    <name type="scientific">[Phormidium ambiguum] IAM M-71</name>
    <dbReference type="NCBI Taxonomy" id="454136"/>
    <lineage>
        <taxon>Bacteria</taxon>
        <taxon>Bacillati</taxon>
        <taxon>Cyanobacteriota</taxon>
        <taxon>Cyanophyceae</taxon>
        <taxon>Oscillatoriophycideae</taxon>
        <taxon>Aerosakkonematales</taxon>
        <taxon>Aerosakkonemataceae</taxon>
        <taxon>Floridanema</taxon>
    </lineage>
</organism>
<dbReference type="RefSeq" id="WP_073593499.1">
    <property type="nucleotide sequence ID" value="NZ_MRCE01000009.1"/>
</dbReference>
<dbReference type="PANTHER" id="PTHR12526:SF630">
    <property type="entry name" value="GLYCOSYLTRANSFERASE"/>
    <property type="match status" value="1"/>
</dbReference>
<dbReference type="STRING" id="454136.NIES2119_10890"/>
<reference evidence="3 4" key="1">
    <citation type="submission" date="2016-11" db="EMBL/GenBank/DDBJ databases">
        <title>Draft Genome Sequences of Nine Cyanobacterial Strains from Diverse Habitats.</title>
        <authorList>
            <person name="Zhu T."/>
            <person name="Hou S."/>
            <person name="Lu X."/>
            <person name="Hess W.R."/>
        </authorList>
    </citation>
    <scope>NUCLEOTIDE SEQUENCE [LARGE SCALE GENOMIC DNA]</scope>
    <source>
        <strain evidence="3 4">IAM M-71</strain>
    </source>
</reference>
<gene>
    <name evidence="3" type="ORF">NIES2119_10890</name>
</gene>
<evidence type="ECO:0000259" key="2">
    <source>
        <dbReference type="Pfam" id="PF13439"/>
    </source>
</evidence>
<dbReference type="Pfam" id="PF00534">
    <property type="entry name" value="Glycos_transf_1"/>
    <property type="match status" value="1"/>
</dbReference>
<dbReference type="AlphaFoldDB" id="A0A1U7ILC6"/>
<comment type="caution">
    <text evidence="3">The sequence shown here is derived from an EMBL/GenBank/DDBJ whole genome shotgun (WGS) entry which is preliminary data.</text>
</comment>
<name>A0A1U7ILC6_9CYAN</name>
<dbReference type="Proteomes" id="UP000185860">
    <property type="component" value="Unassembled WGS sequence"/>
</dbReference>